<keyword evidence="1" id="KW-0812">Transmembrane</keyword>
<gene>
    <name evidence="2" type="ORF">F3S47_02215</name>
</gene>
<organism evidence="2 3">
    <name type="scientific">Histidinibacterium aquaticum</name>
    <dbReference type="NCBI Taxonomy" id="2613962"/>
    <lineage>
        <taxon>Bacteria</taxon>
        <taxon>Pseudomonadati</taxon>
        <taxon>Pseudomonadota</taxon>
        <taxon>Alphaproteobacteria</taxon>
        <taxon>Rhodobacterales</taxon>
        <taxon>Paracoccaceae</taxon>
        <taxon>Histidinibacterium</taxon>
    </lineage>
</organism>
<dbReference type="Pfam" id="PF04304">
    <property type="entry name" value="DUF454"/>
    <property type="match status" value="1"/>
</dbReference>
<accession>A0A5J5GPJ6</accession>
<comment type="caution">
    <text evidence="2">The sequence shown here is derived from an EMBL/GenBank/DDBJ whole genome shotgun (WGS) entry which is preliminary data.</text>
</comment>
<keyword evidence="3" id="KW-1185">Reference proteome</keyword>
<evidence type="ECO:0000313" key="3">
    <source>
        <dbReference type="Proteomes" id="UP000326554"/>
    </source>
</evidence>
<dbReference type="PANTHER" id="PTHR35813">
    <property type="entry name" value="INNER MEMBRANE PROTEIN YBAN"/>
    <property type="match status" value="1"/>
</dbReference>
<evidence type="ECO:0000313" key="2">
    <source>
        <dbReference type="EMBL" id="KAA9010090.1"/>
    </source>
</evidence>
<proteinExistence type="predicted"/>
<evidence type="ECO:0000256" key="1">
    <source>
        <dbReference type="SAM" id="Phobius"/>
    </source>
</evidence>
<dbReference type="AlphaFoldDB" id="A0A5J5GPJ6"/>
<feature type="transmembrane region" description="Helical" evidence="1">
    <location>
        <begin position="119"/>
        <end position="136"/>
    </location>
</feature>
<dbReference type="RefSeq" id="WP_150443574.1">
    <property type="nucleotide sequence ID" value="NZ_VYQE01000001.1"/>
</dbReference>
<dbReference type="EMBL" id="VYQE01000001">
    <property type="protein sequence ID" value="KAA9010090.1"/>
    <property type="molecule type" value="Genomic_DNA"/>
</dbReference>
<reference evidence="2 3" key="1">
    <citation type="submission" date="2019-09" db="EMBL/GenBank/DDBJ databases">
        <authorList>
            <person name="Park J.-S."/>
            <person name="Choi H.-J."/>
        </authorList>
    </citation>
    <scope>NUCLEOTIDE SEQUENCE [LARGE SCALE GENOMIC DNA]</scope>
    <source>
        <strain evidence="2 3">176SS1-4</strain>
    </source>
</reference>
<dbReference type="GO" id="GO:0005886">
    <property type="term" value="C:plasma membrane"/>
    <property type="evidence" value="ECO:0007669"/>
    <property type="project" value="TreeGrafter"/>
</dbReference>
<dbReference type="Proteomes" id="UP000326554">
    <property type="component" value="Unassembled WGS sequence"/>
</dbReference>
<name>A0A5J5GPJ6_9RHOB</name>
<keyword evidence="1" id="KW-0472">Membrane</keyword>
<dbReference type="InterPro" id="IPR007401">
    <property type="entry name" value="DUF454"/>
</dbReference>
<keyword evidence="1" id="KW-1133">Transmembrane helix</keyword>
<dbReference type="PANTHER" id="PTHR35813:SF1">
    <property type="entry name" value="INNER MEMBRANE PROTEIN YBAN"/>
    <property type="match status" value="1"/>
</dbReference>
<sequence length="179" mass="18813">MIMRSLKPTSRPLGADPAPVLKTIRRLLWLGLGLLALSLGAAGAIFPLLPTTPFIILAAFAFGQSAPGWQRRLEANPAFGPAIADWRAQGAISPRYKALAVGMMAAALGLSLILHAAPVLVAVQAVVMSLAALFILSRPNGEACSVAPARGRSGRAAPRAFLRSDLRSSMRPCTVRPSR</sequence>
<protein>
    <submittedName>
        <fullName evidence="2">DUF454 domain-containing protein</fullName>
    </submittedName>
</protein>